<dbReference type="Pfam" id="PF00474">
    <property type="entry name" value="SSF"/>
    <property type="match status" value="1"/>
</dbReference>
<feature type="region of interest" description="Disordered" evidence="13">
    <location>
        <begin position="920"/>
        <end position="953"/>
    </location>
</feature>
<dbReference type="GO" id="GO:0008292">
    <property type="term" value="P:acetylcholine biosynthetic process"/>
    <property type="evidence" value="ECO:0007669"/>
    <property type="project" value="TreeGrafter"/>
</dbReference>
<feature type="transmembrane region" description="Helical" evidence="14">
    <location>
        <begin position="349"/>
        <end position="372"/>
    </location>
</feature>
<evidence type="ECO:0000256" key="7">
    <source>
        <dbReference type="ARBA" id="ARBA00022989"/>
    </source>
</evidence>
<dbReference type="FunFam" id="1.20.1730.10:FF:000008">
    <property type="entry name" value="High affinity choline transporter 1"/>
    <property type="match status" value="1"/>
</dbReference>
<comment type="subcellular location">
    <subcellularLocation>
        <location evidence="1">Membrane</location>
        <topology evidence="1">Multi-pass membrane protein</topology>
    </subcellularLocation>
</comment>
<keyword evidence="12" id="KW-0739">Sodium transport</keyword>
<keyword evidence="5" id="KW-0769">Symport</keyword>
<evidence type="ECO:0000256" key="9">
    <source>
        <dbReference type="ARBA" id="ARBA00023065"/>
    </source>
</evidence>
<evidence type="ECO:0000256" key="4">
    <source>
        <dbReference type="ARBA" id="ARBA00022692"/>
    </source>
</evidence>
<evidence type="ECO:0000256" key="13">
    <source>
        <dbReference type="SAM" id="MobiDB-lite"/>
    </source>
</evidence>
<dbReference type="Gene3D" id="1.20.1730.10">
    <property type="entry name" value="Sodium/glucose cotransporter"/>
    <property type="match status" value="1"/>
</dbReference>
<evidence type="ECO:0000256" key="3">
    <source>
        <dbReference type="ARBA" id="ARBA00022448"/>
    </source>
</evidence>
<feature type="transmembrane region" description="Helical" evidence="14">
    <location>
        <begin position="741"/>
        <end position="761"/>
    </location>
</feature>
<sequence>MHLRSHISTGSSSPERPQFVHLLGFLLSPPSRISALHAKGVRGERRREPGGRDLRRDSVGGADSAAASQSQLSTPPASPPAGASGSWRNGTRGCAKGVRDSEGRTAMQAAGYGGWWGATQSAAHPPHGAARRAAVTSRGSNQYYTECPPSVVVGPRETADGRPPQYEVAPATVRDDDGNVVPTTTTTTTTIVAATITATITKTTIRSTSGSSRVPSRSSLRDRTVLIPAIGPVGAENRRGRRETKKLGRQGSSGLSELGENRWPSAPMGGLAFRTRNSPSQKTSLRWGDCCPPNPNQASSSVVWKHRLQEMPPVPVYPDNPKADHLPNFSDLRLRQLELTPVDPYSPKMINIAGVISIVLFYLLILGVGIWAARKKEAGNDSEEEVMLAGRSIGLFVGIFTMTATWVGGGYINGTAEAIYTKGLVWCQAPFGYALSLVFGGIFFANKMRQQGYVTMLDPLQDAFGERMGGLLFLPALCGEVFWAAGILAALGATLAVIIDMDQGTSVILSACIAVFYTLFGGLYSVAYTDVIQLFCIFLGLWMCIPFAWSNPKVQSLSSMDVDWIGKVSPEEYWYYLDYGLLLIFGGIPWQVYFQRVLSSKTAGRAQVLSYVAAIGCILMAIPPVLIGAIAKATPWNETEYTGPYPFTETETSMILPLVLQHLTPDFVSFFGLGAVSAAVMSSADSSILSASSMFARNIYKLIFRQRASEMEIIWVMRAGIGVVGILSTVMALTIPSIYGLWSMCSDLVYVILFPQLLMVVHFKDYCNTYGSLSAYIIAFLVRISGGEPMMGLPPLIRYPGYDEKTSTQMFPFRTMAMLMSLITLVGVSYGTQFAFLTGRLAPGYDVFRCVVNIPEDVERVGPDPAEGEQMAVLAAGVGRLYGSKDESNGRVNPALEPDYDMEPGCTMVGGTMDGIVCDGGGGGGGGSTPGGGHLVPHVPGGASRQPQSSTAF</sequence>
<keyword evidence="8" id="KW-0915">Sodium</keyword>
<evidence type="ECO:0000256" key="14">
    <source>
        <dbReference type="SAM" id="Phobius"/>
    </source>
</evidence>
<evidence type="ECO:0000256" key="10">
    <source>
        <dbReference type="ARBA" id="ARBA00023136"/>
    </source>
</evidence>
<keyword evidence="7 14" id="KW-1133">Transmembrane helix</keyword>
<keyword evidence="9" id="KW-0406">Ion transport</keyword>
<dbReference type="InterPro" id="IPR052244">
    <property type="entry name" value="Choline_transporter"/>
</dbReference>
<keyword evidence="6" id="KW-0530">Neurotransmitter biosynthesis</keyword>
<feature type="region of interest" description="Disordered" evidence="13">
    <location>
        <begin position="237"/>
        <end position="266"/>
    </location>
</feature>
<keyword evidence="10 14" id="KW-0472">Membrane</keyword>
<proteinExistence type="inferred from homology"/>
<feature type="transmembrane region" description="Helical" evidence="14">
    <location>
        <begin position="423"/>
        <end position="445"/>
    </location>
</feature>
<dbReference type="PANTHER" id="PTHR45897">
    <property type="entry name" value="HIGH-AFFINITY CHOLINE TRANSPORTER 1"/>
    <property type="match status" value="1"/>
</dbReference>
<name>A0A195BEB5_9HYME</name>
<dbReference type="GO" id="GO:0005307">
    <property type="term" value="F:choline:sodium symporter activity"/>
    <property type="evidence" value="ECO:0007669"/>
    <property type="project" value="TreeGrafter"/>
</dbReference>
<reference evidence="15 16" key="1">
    <citation type="submission" date="2015-09" db="EMBL/GenBank/DDBJ databases">
        <title>Atta colombica WGS genome.</title>
        <authorList>
            <person name="Nygaard S."/>
            <person name="Hu H."/>
            <person name="Boomsma J."/>
            <person name="Zhang G."/>
        </authorList>
    </citation>
    <scope>NUCLEOTIDE SEQUENCE [LARGE SCALE GENOMIC DNA]</scope>
    <source>
        <strain evidence="15">Treedump-2</strain>
        <tissue evidence="15">Whole body</tissue>
    </source>
</reference>
<feature type="transmembrane region" description="Helical" evidence="14">
    <location>
        <begin position="393"/>
        <end position="411"/>
    </location>
</feature>
<feature type="transmembrane region" description="Helical" evidence="14">
    <location>
        <begin position="606"/>
        <end position="631"/>
    </location>
</feature>
<accession>A0A195BEB5</accession>
<feature type="region of interest" description="Disordered" evidence="13">
    <location>
        <begin position="121"/>
        <end position="163"/>
    </location>
</feature>
<feature type="region of interest" description="Disordered" evidence="13">
    <location>
        <begin position="37"/>
        <end position="102"/>
    </location>
</feature>
<feature type="compositionally biased region" description="Low complexity" evidence="13">
    <location>
        <begin position="64"/>
        <end position="86"/>
    </location>
</feature>
<feature type="transmembrane region" description="Helical" evidence="14">
    <location>
        <begin position="573"/>
        <end position="594"/>
    </location>
</feature>
<feature type="compositionally biased region" description="Basic and acidic residues" evidence="13">
    <location>
        <begin position="41"/>
        <end position="58"/>
    </location>
</feature>
<feature type="transmembrane region" description="Helical" evidence="14">
    <location>
        <begin position="667"/>
        <end position="692"/>
    </location>
</feature>
<dbReference type="EMBL" id="KQ976504">
    <property type="protein sequence ID" value="KYM82926.1"/>
    <property type="molecule type" value="Genomic_DNA"/>
</dbReference>
<dbReference type="InterPro" id="IPR038377">
    <property type="entry name" value="Na/Glc_symporter_sf"/>
</dbReference>
<protein>
    <submittedName>
        <fullName evidence="15">High-affinity choline transporter 1</fullName>
    </submittedName>
</protein>
<feature type="transmembrane region" description="Helical" evidence="14">
    <location>
        <begin position="471"/>
        <end position="499"/>
    </location>
</feature>
<gene>
    <name evidence="15" type="ORF">ALC53_06638</name>
</gene>
<dbReference type="Proteomes" id="UP000078540">
    <property type="component" value="Unassembled WGS sequence"/>
</dbReference>
<feature type="transmembrane region" description="Helical" evidence="14">
    <location>
        <begin position="773"/>
        <end position="791"/>
    </location>
</feature>
<feature type="transmembrane region" description="Helical" evidence="14">
    <location>
        <begin position="811"/>
        <end position="831"/>
    </location>
</feature>
<dbReference type="PANTHER" id="PTHR45897:SF4">
    <property type="entry name" value="HIGH-AFFINITY CHOLINE TRANSPORTER 1"/>
    <property type="match status" value="1"/>
</dbReference>
<dbReference type="AlphaFoldDB" id="A0A195BEB5"/>
<evidence type="ECO:0000256" key="8">
    <source>
        <dbReference type="ARBA" id="ARBA00023053"/>
    </source>
</evidence>
<keyword evidence="4 14" id="KW-0812">Transmembrane</keyword>
<feature type="transmembrane region" description="Helical" evidence="14">
    <location>
        <begin position="713"/>
        <end position="735"/>
    </location>
</feature>
<keyword evidence="11" id="KW-0325">Glycoprotein</keyword>
<evidence type="ECO:0000256" key="1">
    <source>
        <dbReference type="ARBA" id="ARBA00004141"/>
    </source>
</evidence>
<keyword evidence="16" id="KW-1185">Reference proteome</keyword>
<evidence type="ECO:0000256" key="6">
    <source>
        <dbReference type="ARBA" id="ARBA00022979"/>
    </source>
</evidence>
<evidence type="ECO:0000313" key="16">
    <source>
        <dbReference type="Proteomes" id="UP000078540"/>
    </source>
</evidence>
<comment type="similarity">
    <text evidence="2">Belongs to the sodium:solute symporter (SSF) (TC 2.A.21) family.</text>
</comment>
<feature type="transmembrane region" description="Helical" evidence="14">
    <location>
        <begin position="531"/>
        <end position="549"/>
    </location>
</feature>
<keyword evidence="3" id="KW-0813">Transport</keyword>
<organism evidence="15 16">
    <name type="scientific">Atta colombica</name>
    <dbReference type="NCBI Taxonomy" id="520822"/>
    <lineage>
        <taxon>Eukaryota</taxon>
        <taxon>Metazoa</taxon>
        <taxon>Ecdysozoa</taxon>
        <taxon>Arthropoda</taxon>
        <taxon>Hexapoda</taxon>
        <taxon>Insecta</taxon>
        <taxon>Pterygota</taxon>
        <taxon>Neoptera</taxon>
        <taxon>Endopterygota</taxon>
        <taxon>Hymenoptera</taxon>
        <taxon>Apocrita</taxon>
        <taxon>Aculeata</taxon>
        <taxon>Formicoidea</taxon>
        <taxon>Formicidae</taxon>
        <taxon>Myrmicinae</taxon>
        <taxon>Atta</taxon>
    </lineage>
</organism>
<feature type="compositionally biased region" description="Gly residues" evidence="13">
    <location>
        <begin position="920"/>
        <end position="934"/>
    </location>
</feature>
<evidence type="ECO:0000256" key="2">
    <source>
        <dbReference type="ARBA" id="ARBA00006434"/>
    </source>
</evidence>
<evidence type="ECO:0000256" key="11">
    <source>
        <dbReference type="ARBA" id="ARBA00023180"/>
    </source>
</evidence>
<evidence type="ECO:0000256" key="12">
    <source>
        <dbReference type="ARBA" id="ARBA00023201"/>
    </source>
</evidence>
<feature type="transmembrane region" description="Helical" evidence="14">
    <location>
        <begin position="505"/>
        <end position="524"/>
    </location>
</feature>
<dbReference type="CDD" id="cd11474">
    <property type="entry name" value="SLC5sbd_CHT"/>
    <property type="match status" value="1"/>
</dbReference>
<evidence type="ECO:0000313" key="15">
    <source>
        <dbReference type="EMBL" id="KYM82926.1"/>
    </source>
</evidence>
<feature type="compositionally biased region" description="Low complexity" evidence="13">
    <location>
        <begin position="122"/>
        <end position="134"/>
    </location>
</feature>
<dbReference type="STRING" id="520822.A0A195BEB5"/>
<dbReference type="PROSITE" id="PS50283">
    <property type="entry name" value="NA_SOLUT_SYMP_3"/>
    <property type="match status" value="1"/>
</dbReference>
<dbReference type="InterPro" id="IPR001734">
    <property type="entry name" value="Na/solute_symporter"/>
</dbReference>
<dbReference type="GO" id="GO:0005886">
    <property type="term" value="C:plasma membrane"/>
    <property type="evidence" value="ECO:0007669"/>
    <property type="project" value="TreeGrafter"/>
</dbReference>
<feature type="compositionally biased region" description="Basic residues" evidence="13">
    <location>
        <begin position="239"/>
        <end position="248"/>
    </location>
</feature>
<evidence type="ECO:0000256" key="5">
    <source>
        <dbReference type="ARBA" id="ARBA00022847"/>
    </source>
</evidence>